<keyword evidence="3 4" id="KW-0472">Membrane</keyword>
<dbReference type="SUPFAM" id="SSF103473">
    <property type="entry name" value="MFS general substrate transporter"/>
    <property type="match status" value="1"/>
</dbReference>
<dbReference type="RefSeq" id="WP_192030601.1">
    <property type="nucleotide sequence ID" value="NZ_JACYTR010000043.1"/>
</dbReference>
<dbReference type="PANTHER" id="PTHR23526:SF2">
    <property type="entry name" value="MAJOR FACILITATOR SUPERFAMILY (MFS) PROFILE DOMAIN-CONTAINING PROTEIN"/>
    <property type="match status" value="1"/>
</dbReference>
<gene>
    <name evidence="5" type="ORF">IFO71_15660</name>
</gene>
<feature type="transmembrane region" description="Helical" evidence="4">
    <location>
        <begin position="264"/>
        <end position="285"/>
    </location>
</feature>
<reference evidence="5 6" key="1">
    <citation type="submission" date="2020-09" db="EMBL/GenBank/DDBJ databases">
        <title>Pseudoxanthomonas sp. CAU 1598 isolated from sand of Yaerae Beach.</title>
        <authorList>
            <person name="Kim W."/>
        </authorList>
    </citation>
    <scope>NUCLEOTIDE SEQUENCE [LARGE SCALE GENOMIC DNA]</scope>
    <source>
        <strain evidence="5 6">CAU 1598</strain>
    </source>
</reference>
<evidence type="ECO:0000256" key="1">
    <source>
        <dbReference type="ARBA" id="ARBA00022692"/>
    </source>
</evidence>
<comment type="caution">
    <text evidence="5">The sequence shown here is derived from an EMBL/GenBank/DDBJ whole genome shotgun (WGS) entry which is preliminary data.</text>
</comment>
<keyword evidence="1 4" id="KW-0812">Transmembrane</keyword>
<dbReference type="PANTHER" id="PTHR23526">
    <property type="entry name" value="INTEGRAL MEMBRANE TRANSPORT PROTEIN-RELATED"/>
    <property type="match status" value="1"/>
</dbReference>
<keyword evidence="6" id="KW-1185">Reference proteome</keyword>
<feature type="transmembrane region" description="Helical" evidence="4">
    <location>
        <begin position="229"/>
        <end position="252"/>
    </location>
</feature>
<sequence length="416" mass="43514">MSEAGNRRDREQRRTVGLIVVSHGLSKLGDALMNPKTTLGWLGASLGVPVWMIGLAVPIREAGSMVLQSLIAAQLDRWSRRKWVWSAGALLQGAAVAAMALSALTLQGETAGYALLGLLLLFALARSACSLASKDVMGRVLDASIRGRAGGWAAAAAGLATLLVASVLLGTGDLGQAEVIAWVLLAAAAAWWLAAALFAAVDEPRDDSAGSTSGSAWAKLRLLTGDRRLMRFVVIRSLLLCSALSAPYYLLLANQQASIDAARWWWFVLLAGLAGMLGGPIWGRLADRSSRWVMGMAAGLAAALGLTAFALASVGSSWLSQAWLIPGLFWLLCVAHEGVRIGRKTWIINIAEGQQRRDYVAASNTAMGLILLPVGALSAMLAERSLAAALLALALLGAVGAIMAWRLPAAESSSSG</sequence>
<dbReference type="EMBL" id="JACYTR010000043">
    <property type="protein sequence ID" value="MBD8527179.1"/>
    <property type="molecule type" value="Genomic_DNA"/>
</dbReference>
<feature type="transmembrane region" description="Helical" evidence="4">
    <location>
        <begin position="292"/>
        <end position="312"/>
    </location>
</feature>
<dbReference type="Proteomes" id="UP000613768">
    <property type="component" value="Unassembled WGS sequence"/>
</dbReference>
<dbReference type="Pfam" id="PF07690">
    <property type="entry name" value="MFS_1"/>
    <property type="match status" value="1"/>
</dbReference>
<evidence type="ECO:0000256" key="2">
    <source>
        <dbReference type="ARBA" id="ARBA00022989"/>
    </source>
</evidence>
<evidence type="ECO:0000313" key="6">
    <source>
        <dbReference type="Proteomes" id="UP000613768"/>
    </source>
</evidence>
<accession>A0AAW3ZNS1</accession>
<dbReference type="InterPro" id="IPR011701">
    <property type="entry name" value="MFS"/>
</dbReference>
<keyword evidence="2 4" id="KW-1133">Transmembrane helix</keyword>
<name>A0AAW3ZNS1_9GAMM</name>
<evidence type="ECO:0000256" key="4">
    <source>
        <dbReference type="SAM" id="Phobius"/>
    </source>
</evidence>
<feature type="transmembrane region" description="Helical" evidence="4">
    <location>
        <begin position="39"/>
        <end position="59"/>
    </location>
</feature>
<feature type="transmembrane region" description="Helical" evidence="4">
    <location>
        <begin position="359"/>
        <end position="380"/>
    </location>
</feature>
<feature type="transmembrane region" description="Helical" evidence="4">
    <location>
        <begin position="386"/>
        <end position="405"/>
    </location>
</feature>
<evidence type="ECO:0000256" key="3">
    <source>
        <dbReference type="ARBA" id="ARBA00023136"/>
    </source>
</evidence>
<feature type="transmembrane region" description="Helical" evidence="4">
    <location>
        <begin position="149"/>
        <end position="168"/>
    </location>
</feature>
<proteinExistence type="predicted"/>
<dbReference type="GO" id="GO:0022857">
    <property type="term" value="F:transmembrane transporter activity"/>
    <property type="evidence" value="ECO:0007669"/>
    <property type="project" value="InterPro"/>
</dbReference>
<organism evidence="5 6">
    <name type="scientific">Pseudomarimonas arenosa</name>
    <dbReference type="NCBI Taxonomy" id="2774145"/>
    <lineage>
        <taxon>Bacteria</taxon>
        <taxon>Pseudomonadati</taxon>
        <taxon>Pseudomonadota</taxon>
        <taxon>Gammaproteobacteria</taxon>
        <taxon>Lysobacterales</taxon>
        <taxon>Lysobacteraceae</taxon>
        <taxon>Pseudomarimonas</taxon>
    </lineage>
</organism>
<protein>
    <submittedName>
        <fullName evidence="5">MFS transporter</fullName>
    </submittedName>
</protein>
<feature type="transmembrane region" description="Helical" evidence="4">
    <location>
        <begin position="110"/>
        <end position="129"/>
    </location>
</feature>
<dbReference type="InterPro" id="IPR036259">
    <property type="entry name" value="MFS_trans_sf"/>
</dbReference>
<feature type="transmembrane region" description="Helical" evidence="4">
    <location>
        <begin position="180"/>
        <end position="201"/>
    </location>
</feature>
<feature type="transmembrane region" description="Helical" evidence="4">
    <location>
        <begin position="318"/>
        <end position="339"/>
    </location>
</feature>
<dbReference type="Gene3D" id="1.20.1250.20">
    <property type="entry name" value="MFS general substrate transporter like domains"/>
    <property type="match status" value="1"/>
</dbReference>
<dbReference type="AlphaFoldDB" id="A0AAW3ZNS1"/>
<feature type="transmembrane region" description="Helical" evidence="4">
    <location>
        <begin position="83"/>
        <end position="104"/>
    </location>
</feature>
<dbReference type="InterPro" id="IPR052528">
    <property type="entry name" value="Sugar_transport-like"/>
</dbReference>
<evidence type="ECO:0000313" key="5">
    <source>
        <dbReference type="EMBL" id="MBD8527179.1"/>
    </source>
</evidence>